<keyword evidence="1" id="KW-0560">Oxidoreductase</keyword>
<evidence type="ECO:0000313" key="2">
    <source>
        <dbReference type="EMBL" id="KAL2058680.1"/>
    </source>
</evidence>
<dbReference type="EMBL" id="JBHFEH010000002">
    <property type="protein sequence ID" value="KAL2058680.1"/>
    <property type="molecule type" value="Genomic_DNA"/>
</dbReference>
<name>A0ABR4BLU7_9LECA</name>
<dbReference type="Proteomes" id="UP001590951">
    <property type="component" value="Unassembled WGS sequence"/>
</dbReference>
<comment type="caution">
    <text evidence="2">The sequence shown here is derived from an EMBL/GenBank/DDBJ whole genome shotgun (WGS) entry which is preliminary data.</text>
</comment>
<reference evidence="2 3" key="1">
    <citation type="submission" date="2024-09" db="EMBL/GenBank/DDBJ databases">
        <title>Rethinking Asexuality: The Enigmatic Case of Functional Sexual Genes in Lepraria (Stereocaulaceae).</title>
        <authorList>
            <person name="Doellman M."/>
            <person name="Sun Y."/>
            <person name="Barcenas-Pena A."/>
            <person name="Lumbsch H.T."/>
            <person name="Grewe F."/>
        </authorList>
    </citation>
    <scope>NUCLEOTIDE SEQUENCE [LARGE SCALE GENOMIC DNA]</scope>
    <source>
        <strain evidence="2 3">Grewe 0041</strain>
    </source>
</reference>
<gene>
    <name evidence="2" type="ORF">ABVK25_001410</name>
</gene>
<accession>A0ABR4BLU7</accession>
<protein>
    <recommendedName>
        <fullName evidence="4">MGS207 protein</fullName>
    </recommendedName>
</protein>
<proteinExistence type="predicted"/>
<dbReference type="InterPro" id="IPR025337">
    <property type="entry name" value="Questin_oxidase-like"/>
</dbReference>
<keyword evidence="3" id="KW-1185">Reference proteome</keyword>
<organism evidence="2 3">
    <name type="scientific">Lepraria finkii</name>
    <dbReference type="NCBI Taxonomy" id="1340010"/>
    <lineage>
        <taxon>Eukaryota</taxon>
        <taxon>Fungi</taxon>
        <taxon>Dikarya</taxon>
        <taxon>Ascomycota</taxon>
        <taxon>Pezizomycotina</taxon>
        <taxon>Lecanoromycetes</taxon>
        <taxon>OSLEUM clade</taxon>
        <taxon>Lecanoromycetidae</taxon>
        <taxon>Lecanorales</taxon>
        <taxon>Lecanorineae</taxon>
        <taxon>Stereocaulaceae</taxon>
        <taxon>Lepraria</taxon>
    </lineage>
</organism>
<evidence type="ECO:0008006" key="4">
    <source>
        <dbReference type="Google" id="ProtNLM"/>
    </source>
</evidence>
<dbReference type="Pfam" id="PF14027">
    <property type="entry name" value="Questin_oxidase"/>
    <property type="match status" value="1"/>
</dbReference>
<evidence type="ECO:0000313" key="3">
    <source>
        <dbReference type="Proteomes" id="UP001590951"/>
    </source>
</evidence>
<sequence length="431" mass="49495">MFSSFSSFSLPFSIPHILGGNPGSIIDIKSVDIKSVDIHDVETKHEKRSRTLKRLLKLNHAKHAIVYHNLQFHNHMPHILGSAYLIDGTSEHLNDIYENESKELDAWEDSPGEVSDFDWRDYLGDRRYQRAYVDFFEDQLVLHGYNWKDVLDTFLFEGKEPLINCLVAGLGHPLIHLGYAYELSSCELAMEALALATTSYNFLHKYLDDASYTKPSTYSTSSPIEILQRVSDDKRFDNLFDHPGPYNIGPLFEDHEEAVLEHWNAWHFSNPRKQFEDSQFAAVALLVGTHKNCEDYDFFLVHLLTTSHAVRIILPFIPAIYHVNLVRQWWLITLAVHIAQLRPKIDVERITGYDVKGKDWAWVDRQAIVGKWSLDSHYVKALRAMKESAKTWGDEEQYYLKAACKFGEEFDGWGGFGNLGEGPRRGSTSGI</sequence>
<dbReference type="PANTHER" id="PTHR35870">
    <property type="entry name" value="PROTEIN, PUTATIVE (AFU_ORTHOLOGUE AFUA_5G03330)-RELATED"/>
    <property type="match status" value="1"/>
</dbReference>
<dbReference type="PANTHER" id="PTHR35870:SF6">
    <property type="entry name" value="MGS207 PROTEIN"/>
    <property type="match status" value="1"/>
</dbReference>
<evidence type="ECO:0000256" key="1">
    <source>
        <dbReference type="ARBA" id="ARBA00023002"/>
    </source>
</evidence>